<dbReference type="EMBL" id="CP050254">
    <property type="protein sequence ID" value="QIQ22520.1"/>
    <property type="molecule type" value="Genomic_DNA"/>
</dbReference>
<dbReference type="RefSeq" id="WP_166917816.1">
    <property type="nucleotide sequence ID" value="NZ_CP050254.1"/>
</dbReference>
<evidence type="ECO:0000259" key="6">
    <source>
        <dbReference type="SMART" id="SM00382"/>
    </source>
</evidence>
<accession>A0A6G9IFY1</accession>
<dbReference type="NCBIfam" id="TIGR00929">
    <property type="entry name" value="VirB4_CagE"/>
    <property type="match status" value="1"/>
</dbReference>
<evidence type="ECO:0000256" key="1">
    <source>
        <dbReference type="ARBA" id="ARBA00006512"/>
    </source>
</evidence>
<feature type="domain" description="AAA+ ATPase" evidence="6">
    <location>
        <begin position="492"/>
        <end position="750"/>
    </location>
</feature>
<dbReference type="NCBIfam" id="NF010466">
    <property type="entry name" value="PRK13891.1"/>
    <property type="match status" value="1"/>
</dbReference>
<organism evidence="7 8">
    <name type="scientific">Zophobihabitans entericus</name>
    <dbReference type="NCBI Taxonomy" id="1635327"/>
    <lineage>
        <taxon>Bacteria</taxon>
        <taxon>Pseudomonadati</taxon>
        <taxon>Pseudomonadota</taxon>
        <taxon>Gammaproteobacteria</taxon>
        <taxon>Orbales</taxon>
        <taxon>Orbaceae</taxon>
        <taxon>Zophobihabitans</taxon>
    </lineage>
</organism>
<dbReference type="Gene3D" id="3.40.50.300">
    <property type="entry name" value="P-loop containing nucleotide triphosphate hydrolases"/>
    <property type="match status" value="1"/>
</dbReference>
<dbReference type="Proteomes" id="UP000501168">
    <property type="component" value="Plasmid pIPMB12"/>
</dbReference>
<dbReference type="InterPro" id="IPR027417">
    <property type="entry name" value="P-loop_NTPase"/>
</dbReference>
<comment type="similarity">
    <text evidence="1">Belongs to the TrbE/VirB4 family.</text>
</comment>
<keyword evidence="8" id="KW-1185">Reference proteome</keyword>
<evidence type="ECO:0000256" key="5">
    <source>
        <dbReference type="ARBA" id="ARBA00023635"/>
    </source>
</evidence>
<evidence type="ECO:0000313" key="8">
    <source>
        <dbReference type="Proteomes" id="UP000501168"/>
    </source>
</evidence>
<evidence type="ECO:0000256" key="3">
    <source>
        <dbReference type="ARBA" id="ARBA00022840"/>
    </source>
</evidence>
<dbReference type="PANTHER" id="PTHR30121">
    <property type="entry name" value="UNCHARACTERIZED PROTEIN YJGR-RELATED"/>
    <property type="match status" value="1"/>
</dbReference>
<sequence length="858" mass="96328">MNDSQLMQLITITVVLLSSLLVIILFLQAGKSIAANKLIKHRSKSEGFADLLNYGSVIDPGIILNKNGSLMMAFLYQGDDNASATVKQRENVAFRVNQTLSKLGNGWMVHVDAVRRPANKYSTPEESDFPDQICAGIDEERRRFFNGLDEMYEGYFVLTITYFPPLLAQRKFVEMMFDDDQMSLSKTQHGQEILNTFKRECRNIESNLSSVLKIQRLMPHEKVNEDGSKAIHDDFLRWLQFCITGDIHPVILPNNGMYLDKVIGGKEFYTGVVPKIGNKFIQVVAIDGYPLDSHPGILSALAEQSCEYRWSNRFIFMDRHEAIDHLNKFRKKWRQKVRGFFDQIFNTGKDKVNKDAVAMVIDAEDAIAEVESGLVAEGYHTSVIILMDAERARLEHSAEVISKTINRLGFNARVETINTVDAYLGSLPGHGVENVRRPLIHTLNLTHFLPTSSIWSGKDKAPCPYYPKNSPAVAHVVTSGSTPFRLNTHVGDLGHTMMFGPTGAGKSVHLAFLAAQFRRYKGMSIYAFDKGRSLYALAAGIRAKTNGKSGLHFDIASDDNKLAFCPLQYLSSRSYRAWAADWIDTILALNGLTTSASQRNGINDALVSMSENGGKTLTDFTHAIQDNAIREALQQYTVDGSMGYLLDAEQDGLELSDFTVFEIENLMNLDDRYALPVLLYLFKRIEMSLTGQPCVLLLDEVWLLLGHPVFREKIKEWLKVLRKANAIVIMATQSLSDAENSGIIDVLVESTATKIFLPNSSANEEETAKLYKRMGLNSRQIDIISSAIPKRQYYFASSEGRRLYDLALGPLALSFVAASDKESINEIMRLESVYGENWVDEWLKKKNLDLNDYCKEAA</sequence>
<keyword evidence="7" id="KW-0614">Plasmid</keyword>
<dbReference type="Pfam" id="PF03135">
    <property type="entry name" value="CagE_TrbE_VirB"/>
    <property type="match status" value="1"/>
</dbReference>
<dbReference type="NCBIfam" id="NF010404">
    <property type="entry name" value="PRK13830.1"/>
    <property type="match status" value="1"/>
</dbReference>
<evidence type="ECO:0000256" key="2">
    <source>
        <dbReference type="ARBA" id="ARBA00022741"/>
    </source>
</evidence>
<keyword evidence="3" id="KW-0067">ATP-binding</keyword>
<dbReference type="AlphaFoldDB" id="A0A6G9IFY1"/>
<geneLocation type="plasmid" evidence="8">
    <name>pipmb12</name>
</geneLocation>
<dbReference type="InterPro" id="IPR003593">
    <property type="entry name" value="AAA+_ATPase"/>
</dbReference>
<evidence type="ECO:0000313" key="7">
    <source>
        <dbReference type="EMBL" id="QIQ22520.1"/>
    </source>
</evidence>
<dbReference type="Pfam" id="PF19044">
    <property type="entry name" value="P-loop_TraG"/>
    <property type="match status" value="1"/>
</dbReference>
<keyword evidence="2" id="KW-0547">Nucleotide-binding</keyword>
<dbReference type="KEGG" id="orb:IPMB12_11985"/>
<dbReference type="InterPro" id="IPR043964">
    <property type="entry name" value="P-loop_TraG"/>
</dbReference>
<evidence type="ECO:0000256" key="4">
    <source>
        <dbReference type="ARBA" id="ARBA00023026"/>
    </source>
</evidence>
<dbReference type="SMART" id="SM00382">
    <property type="entry name" value="AAA"/>
    <property type="match status" value="1"/>
</dbReference>
<reference evidence="7 8" key="1">
    <citation type="submission" date="2020-03" db="EMBL/GenBank/DDBJ databases">
        <title>Complete genome sequence of Orbus sp. IPMB12 (BCRC 80908).</title>
        <authorList>
            <person name="Lo W.-S."/>
            <person name="Chang T.-H."/>
            <person name="Kuo C.-H."/>
        </authorList>
    </citation>
    <scope>NUCLEOTIDE SEQUENCE [LARGE SCALE GENOMIC DNA]</scope>
    <source>
        <strain evidence="7 8">IPMB12</strain>
        <plasmid evidence="8">pipmb12</plasmid>
    </source>
</reference>
<proteinExistence type="inferred from homology"/>
<dbReference type="PANTHER" id="PTHR30121:SF12">
    <property type="entry name" value="TYPE IV SECRETION SYSTEM PROTEIN CAGE"/>
    <property type="match status" value="1"/>
</dbReference>
<dbReference type="InterPro" id="IPR018145">
    <property type="entry name" value="CagE_TrbE_VirB_cntrl_dom"/>
</dbReference>
<dbReference type="InParanoid" id="A0A6G9IFY1"/>
<protein>
    <recommendedName>
        <fullName evidence="5">Type IV secretion system protein virB4</fullName>
    </recommendedName>
</protein>
<keyword evidence="4" id="KW-0843">Virulence</keyword>
<dbReference type="InterPro" id="IPR004346">
    <property type="entry name" value="CagE_TrbE_VirB"/>
</dbReference>
<dbReference type="SUPFAM" id="SSF52540">
    <property type="entry name" value="P-loop containing nucleoside triphosphate hydrolases"/>
    <property type="match status" value="1"/>
</dbReference>
<dbReference type="InterPro" id="IPR051162">
    <property type="entry name" value="T4SS_component"/>
</dbReference>
<dbReference type="GO" id="GO:0005524">
    <property type="term" value="F:ATP binding"/>
    <property type="evidence" value="ECO:0007669"/>
    <property type="project" value="UniProtKB-KW"/>
</dbReference>
<gene>
    <name evidence="7" type="ORF">IPMB12_11985</name>
</gene>
<name>A0A6G9IFY1_9GAMM</name>